<protein>
    <submittedName>
        <fullName evidence="1">Uncharacterized protein</fullName>
    </submittedName>
</protein>
<name>A0ACC0M494_RHOML</name>
<proteinExistence type="predicted"/>
<comment type="caution">
    <text evidence="1">The sequence shown here is derived from an EMBL/GenBank/DDBJ whole genome shotgun (WGS) entry which is preliminary data.</text>
</comment>
<dbReference type="Proteomes" id="UP001062846">
    <property type="component" value="Chromosome 10"/>
</dbReference>
<gene>
    <name evidence="1" type="ORF">RHMOL_Rhmol10G0195800</name>
</gene>
<accession>A0ACC0M494</accession>
<reference evidence="1" key="1">
    <citation type="submission" date="2022-02" db="EMBL/GenBank/DDBJ databases">
        <title>Plant Genome Project.</title>
        <authorList>
            <person name="Zhang R.-G."/>
        </authorList>
    </citation>
    <scope>NUCLEOTIDE SEQUENCE</scope>
    <source>
        <strain evidence="1">AT1</strain>
    </source>
</reference>
<dbReference type="EMBL" id="CM046397">
    <property type="protein sequence ID" value="KAI8535724.1"/>
    <property type="molecule type" value="Genomic_DNA"/>
</dbReference>
<keyword evidence="2" id="KW-1185">Reference proteome</keyword>
<evidence type="ECO:0000313" key="1">
    <source>
        <dbReference type="EMBL" id="KAI8535724.1"/>
    </source>
</evidence>
<evidence type="ECO:0000313" key="2">
    <source>
        <dbReference type="Proteomes" id="UP001062846"/>
    </source>
</evidence>
<sequence>MAPIQNYDYNFPYFPQPPPHYSPSPPKVPPPPPPQFPPPPHYPSTPPPPPAKPPSHSTPPPPPTVLPPPPHHIRPPPPPHVLPPPPPPGHHSTIIVVIFVSLGGLFFLAFLAISLCYLIKKRKKRAIQETDVVRIDEHVRVQEAIIQGPHGAQAVILSIEEDVHVEEDIKRNEMVGKGITSHVIGPTKDHPQALVMAASTSESGDHHHLDHKS</sequence>
<organism evidence="1 2">
    <name type="scientific">Rhododendron molle</name>
    <name type="common">Chinese azalea</name>
    <name type="synonym">Azalea mollis</name>
    <dbReference type="NCBI Taxonomy" id="49168"/>
    <lineage>
        <taxon>Eukaryota</taxon>
        <taxon>Viridiplantae</taxon>
        <taxon>Streptophyta</taxon>
        <taxon>Embryophyta</taxon>
        <taxon>Tracheophyta</taxon>
        <taxon>Spermatophyta</taxon>
        <taxon>Magnoliopsida</taxon>
        <taxon>eudicotyledons</taxon>
        <taxon>Gunneridae</taxon>
        <taxon>Pentapetalae</taxon>
        <taxon>asterids</taxon>
        <taxon>Ericales</taxon>
        <taxon>Ericaceae</taxon>
        <taxon>Ericoideae</taxon>
        <taxon>Rhodoreae</taxon>
        <taxon>Rhododendron</taxon>
    </lineage>
</organism>